<dbReference type="SUPFAM" id="SSF63829">
    <property type="entry name" value="Calcium-dependent phosphotriesterase"/>
    <property type="match status" value="1"/>
</dbReference>
<keyword evidence="3" id="KW-1133">Transmembrane helix</keyword>
<sequence length="957" mass="111054">MQRAIIILFFFLSFKTVAQVKSTGTPYIVNYNKTEYSAGTQNWGIAQDENGFMYFANNDGILRFDGFHWDLIEISRSAPVRSIAVDKANRVFAGLNNDFGVLQQNGTNPPSFRSLRHLLPNPEIEFGEIWKIHEIPQGIVFQSFDYLFLLNNNQIEVIEPQSRFHFSFNVNDRLFLHEPEIGLFEYINGSINKVPWAGELKNTEVWSILEIKDNHLLIGTRNSGIFRFENGVLSRWDTPANDLITKNKLFSAAKIMDRQFVFGTILNGIVITDIDGNILQHINSGRGLQKNTVLSVFSDRKNNVWLGLDNGIDYIEINSPLSFITENEGLGTGYCSQVFQDKLYLGTNQGLYVKSFTNFSESEETFKLVENTAGQVWSLDVFDGQLICGHNSGTFLIQDDRAVNISEDEGAWKYIRLKENPDLLLGGHYNGLVLLQKTSDGWAFYKKVKGFNESSRFLFEDDKGNIWISHGGKGVFKVRLNESTDSVIQYSIYTEPDGLPSNENNILFSLNNEFFISGIDGIYSYQESSDSFKIYDQFNELSSLDGQLLTLKTDESENIWFIAQNESGVLRRNEDLNYTKITAPFKPLNDKYVNGFEFVYPYSSDHVFWGLDNGFAHYSSKIFKSYSEEFQCFITKVEMPSIDSTIYFNPNHPNTGIEVPFRRNAFRFHYAAPFYENLDNLQFSYYLDNYSEEWSGWTSDHYRDFTNLPEGNYSLRVKAKNIYGIESEVAVFNFTILPPWYRSQIAWFAYLVLSVLLIFFIVKFVLHRIELSRRREILKHEAELKKKEEKYQHQALVAEKEIIRLRNEKLKSEMLHRDKELANQTMNIIHKNKSFLQIKEEIQHLLKKTDDNQLKSKLISLNRKLNKEIDNKQQNQIFETYFDEVHEDFFKQLKHKFPGISPREMRLCAYIKMNLTSKEIAALLNITARGVEISRYRLRKKLNLSRDTNLSTFLSNI</sequence>
<dbReference type="InterPro" id="IPR000792">
    <property type="entry name" value="Tscrpt_reg_LuxR_C"/>
</dbReference>
<gene>
    <name evidence="6" type="ORF">SAMN05444280_101219</name>
</gene>
<proteinExistence type="predicted"/>
<evidence type="ECO:0000256" key="1">
    <source>
        <dbReference type="ARBA" id="ARBA00022553"/>
    </source>
</evidence>
<dbReference type="InterPro" id="IPR016032">
    <property type="entry name" value="Sig_transdc_resp-reg_C-effctor"/>
</dbReference>
<keyword evidence="2" id="KW-0175">Coiled coil</keyword>
<dbReference type="GO" id="GO:0000155">
    <property type="term" value="F:phosphorelay sensor kinase activity"/>
    <property type="evidence" value="ECO:0007669"/>
    <property type="project" value="TreeGrafter"/>
</dbReference>
<evidence type="ECO:0000313" key="7">
    <source>
        <dbReference type="Proteomes" id="UP000184050"/>
    </source>
</evidence>
<feature type="chain" id="PRO_5012974475" evidence="4">
    <location>
        <begin position="19"/>
        <end position="957"/>
    </location>
</feature>
<dbReference type="SUPFAM" id="SSF46894">
    <property type="entry name" value="C-terminal effector domain of the bipartite response regulators"/>
    <property type="match status" value="1"/>
</dbReference>
<protein>
    <submittedName>
        <fullName evidence="6">Regulatory protein, luxR family</fullName>
    </submittedName>
</protein>
<dbReference type="Proteomes" id="UP000184050">
    <property type="component" value="Unassembled WGS sequence"/>
</dbReference>
<keyword evidence="4" id="KW-0732">Signal</keyword>
<dbReference type="STRING" id="1168035.SAMN05444280_101219"/>
<dbReference type="GO" id="GO:0003677">
    <property type="term" value="F:DNA binding"/>
    <property type="evidence" value="ECO:0007669"/>
    <property type="project" value="InterPro"/>
</dbReference>
<dbReference type="Gene3D" id="2.130.10.10">
    <property type="entry name" value="YVTN repeat-like/Quinoprotein amine dehydrogenase"/>
    <property type="match status" value="2"/>
</dbReference>
<keyword evidence="7" id="KW-1185">Reference proteome</keyword>
<dbReference type="Pfam" id="PF00196">
    <property type="entry name" value="GerE"/>
    <property type="match status" value="1"/>
</dbReference>
<dbReference type="AlphaFoldDB" id="A0A1M6AJ37"/>
<evidence type="ECO:0000256" key="4">
    <source>
        <dbReference type="SAM" id="SignalP"/>
    </source>
</evidence>
<feature type="domain" description="HTH luxR-type" evidence="5">
    <location>
        <begin position="897"/>
        <end position="954"/>
    </location>
</feature>
<evidence type="ECO:0000259" key="5">
    <source>
        <dbReference type="SMART" id="SM00421"/>
    </source>
</evidence>
<accession>A0A1M6AJ37</accession>
<dbReference type="RefSeq" id="WP_073164243.1">
    <property type="nucleotide sequence ID" value="NZ_FQZE01000001.1"/>
</dbReference>
<dbReference type="Gene3D" id="1.10.10.10">
    <property type="entry name" value="Winged helix-like DNA-binding domain superfamily/Winged helix DNA-binding domain"/>
    <property type="match status" value="1"/>
</dbReference>
<dbReference type="InterPro" id="IPR011123">
    <property type="entry name" value="Y_Y_Y"/>
</dbReference>
<feature type="coiled-coil region" evidence="2">
    <location>
        <begin position="781"/>
        <end position="813"/>
    </location>
</feature>
<evidence type="ECO:0000256" key="2">
    <source>
        <dbReference type="SAM" id="Coils"/>
    </source>
</evidence>
<dbReference type="InterPro" id="IPR036388">
    <property type="entry name" value="WH-like_DNA-bd_sf"/>
</dbReference>
<evidence type="ECO:0000256" key="3">
    <source>
        <dbReference type="SAM" id="Phobius"/>
    </source>
</evidence>
<dbReference type="Gene3D" id="2.60.40.10">
    <property type="entry name" value="Immunoglobulins"/>
    <property type="match status" value="1"/>
</dbReference>
<feature type="transmembrane region" description="Helical" evidence="3">
    <location>
        <begin position="745"/>
        <end position="766"/>
    </location>
</feature>
<keyword evidence="1" id="KW-0597">Phosphoprotein</keyword>
<dbReference type="EMBL" id="FQZE01000001">
    <property type="protein sequence ID" value="SHI36348.1"/>
    <property type="molecule type" value="Genomic_DNA"/>
</dbReference>
<feature type="signal peptide" evidence="4">
    <location>
        <begin position="1"/>
        <end position="18"/>
    </location>
</feature>
<dbReference type="SMART" id="SM00421">
    <property type="entry name" value="HTH_LUXR"/>
    <property type="match status" value="1"/>
</dbReference>
<keyword evidence="3" id="KW-0812">Transmembrane</keyword>
<dbReference type="Pfam" id="PF07495">
    <property type="entry name" value="Y_Y_Y"/>
    <property type="match status" value="1"/>
</dbReference>
<reference evidence="6 7" key="1">
    <citation type="submission" date="2016-11" db="EMBL/GenBank/DDBJ databases">
        <authorList>
            <person name="Jaros S."/>
            <person name="Januszkiewicz K."/>
            <person name="Wedrychowicz H."/>
        </authorList>
    </citation>
    <scope>NUCLEOTIDE SEQUENCE [LARGE SCALE GENOMIC DNA]</scope>
    <source>
        <strain evidence="6 7">DSM 27063</strain>
    </source>
</reference>
<dbReference type="PANTHER" id="PTHR43547">
    <property type="entry name" value="TWO-COMPONENT HISTIDINE KINASE"/>
    <property type="match status" value="1"/>
</dbReference>
<dbReference type="OrthoDB" id="1090267at2"/>
<dbReference type="InterPro" id="IPR013783">
    <property type="entry name" value="Ig-like_fold"/>
</dbReference>
<name>A0A1M6AJ37_9BACT</name>
<keyword evidence="3" id="KW-0472">Membrane</keyword>
<dbReference type="PANTHER" id="PTHR43547:SF2">
    <property type="entry name" value="HYBRID SIGNAL TRANSDUCTION HISTIDINE KINASE C"/>
    <property type="match status" value="1"/>
</dbReference>
<dbReference type="InterPro" id="IPR015943">
    <property type="entry name" value="WD40/YVTN_repeat-like_dom_sf"/>
</dbReference>
<organism evidence="6 7">
    <name type="scientific">Tangfeifania diversioriginum</name>
    <dbReference type="NCBI Taxonomy" id="1168035"/>
    <lineage>
        <taxon>Bacteria</taxon>
        <taxon>Pseudomonadati</taxon>
        <taxon>Bacteroidota</taxon>
        <taxon>Bacteroidia</taxon>
        <taxon>Marinilabiliales</taxon>
        <taxon>Prolixibacteraceae</taxon>
        <taxon>Tangfeifania</taxon>
    </lineage>
</organism>
<dbReference type="GO" id="GO:0006355">
    <property type="term" value="P:regulation of DNA-templated transcription"/>
    <property type="evidence" value="ECO:0007669"/>
    <property type="project" value="InterPro"/>
</dbReference>
<evidence type="ECO:0000313" key="6">
    <source>
        <dbReference type="EMBL" id="SHI36348.1"/>
    </source>
</evidence>